<protein>
    <recommendedName>
        <fullName evidence="4">Retrovirus-related Pol polyprotein from transposon RE2</fullName>
    </recommendedName>
</protein>
<sequence length="206" mass="22594">MLDPLVHGPPGHGSSRTLQHRANVSHAYILDVVSCAFVKVIMLSTALIFRISLLLLLYLPTSSSRVVYELPTSSVVAYTMTSPSLSDWIIDSGTAYHVTSNLSNLTLHAPYIGEGSSHEDYSPSSSKKQGFVARSSTEAEYCFTSSTAMEVQWVQSLLDELGVDTIASTTSIYCDNIGATYLCINPVFHSRMKHIALDCHFLRELV</sequence>
<keyword evidence="1" id="KW-1133">Transmembrane helix</keyword>
<dbReference type="PANTHER" id="PTHR11439">
    <property type="entry name" value="GAG-POL-RELATED RETROTRANSPOSON"/>
    <property type="match status" value="1"/>
</dbReference>
<organism evidence="2 3">
    <name type="scientific">Zingiber officinale</name>
    <name type="common">Ginger</name>
    <name type="synonym">Amomum zingiber</name>
    <dbReference type="NCBI Taxonomy" id="94328"/>
    <lineage>
        <taxon>Eukaryota</taxon>
        <taxon>Viridiplantae</taxon>
        <taxon>Streptophyta</taxon>
        <taxon>Embryophyta</taxon>
        <taxon>Tracheophyta</taxon>
        <taxon>Spermatophyta</taxon>
        <taxon>Magnoliopsida</taxon>
        <taxon>Liliopsida</taxon>
        <taxon>Zingiberales</taxon>
        <taxon>Zingiberaceae</taxon>
        <taxon>Zingiber</taxon>
    </lineage>
</organism>
<dbReference type="AlphaFoldDB" id="A0A8J5HXI0"/>
<dbReference type="Proteomes" id="UP000734854">
    <property type="component" value="Unassembled WGS sequence"/>
</dbReference>
<gene>
    <name evidence="2" type="ORF">ZIOFF_007622</name>
</gene>
<feature type="transmembrane region" description="Helical" evidence="1">
    <location>
        <begin position="36"/>
        <end position="59"/>
    </location>
</feature>
<keyword evidence="3" id="KW-1185">Reference proteome</keyword>
<keyword evidence="1" id="KW-0812">Transmembrane</keyword>
<reference evidence="2 3" key="1">
    <citation type="submission" date="2020-08" db="EMBL/GenBank/DDBJ databases">
        <title>Plant Genome Project.</title>
        <authorList>
            <person name="Zhang R.-G."/>
        </authorList>
    </citation>
    <scope>NUCLEOTIDE SEQUENCE [LARGE SCALE GENOMIC DNA]</scope>
    <source>
        <tissue evidence="2">Rhizome</tissue>
    </source>
</reference>
<keyword evidence="1" id="KW-0472">Membrane</keyword>
<dbReference type="EMBL" id="JACMSC010000002">
    <property type="protein sequence ID" value="KAG6533747.1"/>
    <property type="molecule type" value="Genomic_DNA"/>
</dbReference>
<evidence type="ECO:0008006" key="4">
    <source>
        <dbReference type="Google" id="ProtNLM"/>
    </source>
</evidence>
<evidence type="ECO:0000313" key="2">
    <source>
        <dbReference type="EMBL" id="KAG6533747.1"/>
    </source>
</evidence>
<proteinExistence type="predicted"/>
<name>A0A8J5HXI0_ZINOF</name>
<dbReference type="PANTHER" id="PTHR11439:SF483">
    <property type="entry name" value="PEPTIDE SYNTHASE GLIP-LIKE, PUTATIVE (AFU_ORTHOLOGUE AFUA_3G12920)-RELATED"/>
    <property type="match status" value="1"/>
</dbReference>
<comment type="caution">
    <text evidence="2">The sequence shown here is derived from an EMBL/GenBank/DDBJ whole genome shotgun (WGS) entry which is preliminary data.</text>
</comment>
<dbReference type="CDD" id="cd09272">
    <property type="entry name" value="RNase_HI_RT_Ty1"/>
    <property type="match status" value="1"/>
</dbReference>
<evidence type="ECO:0000256" key="1">
    <source>
        <dbReference type="SAM" id="Phobius"/>
    </source>
</evidence>
<evidence type="ECO:0000313" key="3">
    <source>
        <dbReference type="Proteomes" id="UP000734854"/>
    </source>
</evidence>
<accession>A0A8J5HXI0</accession>